<gene>
    <name evidence="2" type="ORF">A3C61_01400</name>
</gene>
<name>A0A1F8F9R4_9BACT</name>
<proteinExistence type="predicted"/>
<reference evidence="2 3" key="1">
    <citation type="journal article" date="2016" name="Nat. Commun.">
        <title>Thousands of microbial genomes shed light on interconnected biogeochemical processes in an aquifer system.</title>
        <authorList>
            <person name="Anantharaman K."/>
            <person name="Brown C.T."/>
            <person name="Hug L.A."/>
            <person name="Sharon I."/>
            <person name="Castelle C.J."/>
            <person name="Probst A.J."/>
            <person name="Thomas B.C."/>
            <person name="Singh A."/>
            <person name="Wilkins M.J."/>
            <person name="Karaoz U."/>
            <person name="Brodie E.L."/>
            <person name="Williams K.H."/>
            <person name="Hubbard S.S."/>
            <person name="Banfield J.F."/>
        </authorList>
    </citation>
    <scope>NUCLEOTIDE SEQUENCE [LARGE SCALE GENOMIC DNA]</scope>
</reference>
<keyword evidence="1" id="KW-0472">Membrane</keyword>
<comment type="caution">
    <text evidence="2">The sequence shown here is derived from an EMBL/GenBank/DDBJ whole genome shotgun (WGS) entry which is preliminary data.</text>
</comment>
<accession>A0A1F8F9R4</accession>
<dbReference type="AlphaFoldDB" id="A0A1F8F9R4"/>
<dbReference type="EMBL" id="MGJO01000009">
    <property type="protein sequence ID" value="OGN09893.1"/>
    <property type="molecule type" value="Genomic_DNA"/>
</dbReference>
<feature type="transmembrane region" description="Helical" evidence="1">
    <location>
        <begin position="6"/>
        <end position="23"/>
    </location>
</feature>
<evidence type="ECO:0000256" key="1">
    <source>
        <dbReference type="SAM" id="Phobius"/>
    </source>
</evidence>
<dbReference type="Proteomes" id="UP000178908">
    <property type="component" value="Unassembled WGS sequence"/>
</dbReference>
<evidence type="ECO:0000313" key="2">
    <source>
        <dbReference type="EMBL" id="OGN09893.1"/>
    </source>
</evidence>
<keyword evidence="1" id="KW-0812">Transmembrane</keyword>
<protein>
    <submittedName>
        <fullName evidence="2">Uncharacterized protein</fullName>
    </submittedName>
</protein>
<evidence type="ECO:0000313" key="3">
    <source>
        <dbReference type="Proteomes" id="UP000178908"/>
    </source>
</evidence>
<keyword evidence="1" id="KW-1133">Transmembrane helix</keyword>
<organism evidence="2 3">
    <name type="scientific">Candidatus Yanofskybacteria bacterium RIFCSPHIGHO2_02_FULL_39_10</name>
    <dbReference type="NCBI Taxonomy" id="1802674"/>
    <lineage>
        <taxon>Bacteria</taxon>
        <taxon>Candidatus Yanofskyibacteriota</taxon>
    </lineage>
</organism>
<sequence length="183" mass="20462">MLIAQMIAFLIIIVVSIVIFKFFDIHIHADNKENATRPLGEGGLLVVAFAVNDISSSLSQSIEKNNPELPPIQLRDIGISYKDSDSWITVNDNLIIVFLYSDVANILTKAEIEAYALHEIGHVKLKHYGRRYYSRVIQEEISADIFAIMSGVKVDVLISAINKLSSNNDERSARIEVLGYLSK</sequence>